<gene>
    <name evidence="3" type="ORF">PVAP13_6KG015252</name>
</gene>
<organism evidence="3 4">
    <name type="scientific">Panicum virgatum</name>
    <name type="common">Blackwell switchgrass</name>
    <dbReference type="NCBI Taxonomy" id="38727"/>
    <lineage>
        <taxon>Eukaryota</taxon>
        <taxon>Viridiplantae</taxon>
        <taxon>Streptophyta</taxon>
        <taxon>Embryophyta</taxon>
        <taxon>Tracheophyta</taxon>
        <taxon>Spermatophyta</taxon>
        <taxon>Magnoliopsida</taxon>
        <taxon>Liliopsida</taxon>
        <taxon>Poales</taxon>
        <taxon>Poaceae</taxon>
        <taxon>PACMAD clade</taxon>
        <taxon>Panicoideae</taxon>
        <taxon>Panicodae</taxon>
        <taxon>Paniceae</taxon>
        <taxon>Panicinae</taxon>
        <taxon>Panicum</taxon>
        <taxon>Panicum sect. Hiantes</taxon>
    </lineage>
</organism>
<dbReference type="Pfam" id="PF03478">
    <property type="entry name" value="Beta-prop_KIB1-4"/>
    <property type="match status" value="2"/>
</dbReference>
<dbReference type="AlphaFoldDB" id="A0A8T0R6V6"/>
<evidence type="ECO:0000313" key="4">
    <source>
        <dbReference type="Proteomes" id="UP000823388"/>
    </source>
</evidence>
<evidence type="ECO:0000259" key="2">
    <source>
        <dbReference type="Pfam" id="PF03478"/>
    </source>
</evidence>
<comment type="caution">
    <text evidence="3">The sequence shown here is derived from an EMBL/GenBank/DDBJ whole genome shotgun (WGS) entry which is preliminary data.</text>
</comment>
<proteinExistence type="predicted"/>
<dbReference type="EMBL" id="CM029047">
    <property type="protein sequence ID" value="KAG2581006.1"/>
    <property type="molecule type" value="Genomic_DNA"/>
</dbReference>
<protein>
    <recommendedName>
        <fullName evidence="2">KIB1-4 beta-propeller domain-containing protein</fullName>
    </recommendedName>
</protein>
<evidence type="ECO:0000256" key="1">
    <source>
        <dbReference type="SAM" id="MobiDB-lite"/>
    </source>
</evidence>
<accession>A0A8T0R6V6</accession>
<sequence>MASTAGGSGCPDLPPDLLVAGVIARLPFPGDRARICAVCRAWRSAACRHVSHQQPPWIVLPDGSFCTTGRDGAFFPRIPGLPDNATCLAAAGVGWLELDCTDDMFRRTPFWDNYCRETGTFVVDARPDVKHRHTYLLHNPFTNVTVPLPELDAIIGHVAETFEVRKVLLRSSTNPADDLVTVTTSSSDCNIILCRPGKGALVIDVAFLGDDTLYGITSGDELVAFHLGEDDDGRPQVTGFRLVIVNPMADYYKKHSWSWPAGDDDTTGERSEYDGGEKDGSNEEPKHEDEAPNQDKDGNKEEEEDEAAANPEEEEEEADDEAEAADAEEEVVVVDYTSFDADDYEVREGDDDDWELRYLVPYEAKDETYTARYLVPSLSGDLLLVRHQRLLSPYSDSYTSKVEVLKADVMAGRWIPVTAHDGLGKGEALFLSRSFSKSIRAHGDVEEGLVHYLSSHLDDVLDTRSWTIRNMTFRWPRQRNRAYDKWETWLFPPELVL</sequence>
<keyword evidence="4" id="KW-1185">Reference proteome</keyword>
<name>A0A8T0R6V6_PANVG</name>
<reference evidence="3" key="1">
    <citation type="submission" date="2020-05" db="EMBL/GenBank/DDBJ databases">
        <title>WGS assembly of Panicum virgatum.</title>
        <authorList>
            <person name="Lovell J.T."/>
            <person name="Jenkins J."/>
            <person name="Shu S."/>
            <person name="Juenger T.E."/>
            <person name="Schmutz J."/>
        </authorList>
    </citation>
    <scope>NUCLEOTIDE SEQUENCE</scope>
    <source>
        <strain evidence="3">AP13</strain>
    </source>
</reference>
<dbReference type="PANTHER" id="PTHR33110:SF128">
    <property type="entry name" value="RETROVIRUS-RELATED POL POLYPROTEIN FROM TRANSPOSON TNT 1-94"/>
    <property type="match status" value="1"/>
</dbReference>
<dbReference type="InterPro" id="IPR005174">
    <property type="entry name" value="KIB1-4_b-propeller"/>
</dbReference>
<dbReference type="Gene3D" id="1.20.1280.50">
    <property type="match status" value="1"/>
</dbReference>
<feature type="domain" description="KIB1-4 beta-propeller" evidence="2">
    <location>
        <begin position="120"/>
        <end position="238"/>
    </location>
</feature>
<feature type="region of interest" description="Disordered" evidence="1">
    <location>
        <begin position="255"/>
        <end position="330"/>
    </location>
</feature>
<evidence type="ECO:0000313" key="3">
    <source>
        <dbReference type="EMBL" id="KAG2581006.1"/>
    </source>
</evidence>
<feature type="domain" description="KIB1-4 beta-propeller" evidence="2">
    <location>
        <begin position="326"/>
        <end position="453"/>
    </location>
</feature>
<dbReference type="PANTHER" id="PTHR33110">
    <property type="entry name" value="F-BOX/KELCH-REPEAT PROTEIN-RELATED"/>
    <property type="match status" value="1"/>
</dbReference>
<feature type="compositionally biased region" description="Acidic residues" evidence="1">
    <location>
        <begin position="300"/>
        <end position="330"/>
    </location>
</feature>
<dbReference type="Proteomes" id="UP000823388">
    <property type="component" value="Chromosome 6K"/>
</dbReference>
<feature type="compositionally biased region" description="Basic and acidic residues" evidence="1">
    <location>
        <begin position="267"/>
        <end position="299"/>
    </location>
</feature>
<dbReference type="CDD" id="cd09917">
    <property type="entry name" value="F-box_SF"/>
    <property type="match status" value="1"/>
</dbReference>